<evidence type="ECO:0000313" key="3">
    <source>
        <dbReference type="Proteomes" id="UP000078237"/>
    </source>
</evidence>
<dbReference type="Proteomes" id="UP000078237">
    <property type="component" value="Unassembled WGS sequence"/>
</dbReference>
<comment type="caution">
    <text evidence="2">The sequence shown here is derived from an EMBL/GenBank/DDBJ whole genome shotgun (WGS) entry which is preliminary data.</text>
</comment>
<dbReference type="AlphaFoldDB" id="A0A175W7G3"/>
<organism evidence="2 3">
    <name type="scientific">Madurella mycetomatis</name>
    <dbReference type="NCBI Taxonomy" id="100816"/>
    <lineage>
        <taxon>Eukaryota</taxon>
        <taxon>Fungi</taxon>
        <taxon>Dikarya</taxon>
        <taxon>Ascomycota</taxon>
        <taxon>Pezizomycotina</taxon>
        <taxon>Sordariomycetes</taxon>
        <taxon>Sordariomycetidae</taxon>
        <taxon>Sordariales</taxon>
        <taxon>Sordariales incertae sedis</taxon>
        <taxon>Madurella</taxon>
    </lineage>
</organism>
<feature type="region of interest" description="Disordered" evidence="1">
    <location>
        <begin position="475"/>
        <end position="513"/>
    </location>
</feature>
<accession>A0A175W7G3</accession>
<protein>
    <submittedName>
        <fullName evidence="2">Uncharacterized protein</fullName>
    </submittedName>
</protein>
<feature type="compositionally biased region" description="Low complexity" evidence="1">
    <location>
        <begin position="502"/>
        <end position="513"/>
    </location>
</feature>
<keyword evidence="3" id="KW-1185">Reference proteome</keyword>
<dbReference type="VEuPathDB" id="FungiDB:MMYC01_205209"/>
<dbReference type="OrthoDB" id="4588275at2759"/>
<dbReference type="EMBL" id="LCTW02000085">
    <property type="protein sequence ID" value="KXX79495.1"/>
    <property type="molecule type" value="Genomic_DNA"/>
</dbReference>
<reference evidence="2 3" key="1">
    <citation type="journal article" date="2016" name="Genome Announc.">
        <title>Genome Sequence of Madurella mycetomatis mm55, Isolated from a Human Mycetoma Case in Sudan.</title>
        <authorList>
            <person name="Smit S."/>
            <person name="Derks M.F."/>
            <person name="Bervoets S."/>
            <person name="Fahal A."/>
            <person name="van Leeuwen W."/>
            <person name="van Belkum A."/>
            <person name="van de Sande W.W."/>
        </authorList>
    </citation>
    <scope>NUCLEOTIDE SEQUENCE [LARGE SCALE GENOMIC DNA]</scope>
    <source>
        <strain evidence="3">mm55</strain>
    </source>
</reference>
<evidence type="ECO:0000313" key="2">
    <source>
        <dbReference type="EMBL" id="KXX79495.1"/>
    </source>
</evidence>
<proteinExistence type="predicted"/>
<evidence type="ECO:0000256" key="1">
    <source>
        <dbReference type="SAM" id="MobiDB-lite"/>
    </source>
</evidence>
<sequence length="547" mass="58177">MDSVTTIFRPDPTCFASQNLWLDVRPGGYGCNTYYPPFSPQPTEVVTPLSCPFPRLGPITVSNRNRNDHLCYQYNGFTTGGTAYSECPEGMTGAATVTTPWLDDIIIVGTTCCPTAYDFAAPGNTAPTPIASAIGDSTYPVTLSTVNMCKAASIRGFSDQMVTLTVSTSPTLSTTEVAWDYDTGFIVAEPAGVYKYLYPDPEAGTTSTCFGHGGCPGNSNPFKPRPTQAPTGAYIPPPSAAVTQFTPSPSCLSESNLWLVSASCYLNNAPHSPPWLQCTHTVAGEPDVSHTACYPGVFALSTVVSGTPFYYSACPAGYTVAHSHSYKPFDLPSFASSKTQTFEVEASAYTCCPSAFGDIDFTYTMLRQTSTTVHAGVTHTVNVYPLPWCVASRVSQLEGETVTMSLYSDARVWDRKRQGQRYGATEAVWDVAGDTLFAHGPQVSWTVFHGTHTCFESCDDYFRYSYHNTDPNYVPPTTTTTTVDPSQTQRGGSGGGVLQVGAADSDPTSTSTGAAAAVVGGDRKAGLSAVVVVVVVTVVRVAIGEFA</sequence>
<feature type="compositionally biased region" description="Low complexity" evidence="1">
    <location>
        <begin position="475"/>
        <end position="485"/>
    </location>
</feature>
<gene>
    <name evidence="2" type="ORF">MMYC01_205209</name>
</gene>
<name>A0A175W7G3_9PEZI</name>